<feature type="transmembrane region" description="Helical" evidence="1">
    <location>
        <begin position="101"/>
        <end position="122"/>
    </location>
</feature>
<evidence type="ECO:0000256" key="1">
    <source>
        <dbReference type="SAM" id="Phobius"/>
    </source>
</evidence>
<gene>
    <name evidence="2" type="ORF">HLB09_06860</name>
</gene>
<comment type="caution">
    <text evidence="2">The sequence shown here is derived from an EMBL/GenBank/DDBJ whole genome shotgun (WGS) entry which is preliminary data.</text>
</comment>
<reference evidence="2 3" key="1">
    <citation type="submission" date="2020-05" db="EMBL/GenBank/DDBJ databases">
        <title>MicrobeNet Type strains.</title>
        <authorList>
            <person name="Nicholson A.C."/>
        </authorList>
    </citation>
    <scope>NUCLEOTIDE SEQUENCE [LARGE SCALE GENOMIC DNA]</scope>
    <source>
        <strain evidence="2 3">JCM 14547</strain>
    </source>
</reference>
<feature type="transmembrane region" description="Helical" evidence="1">
    <location>
        <begin position="59"/>
        <end position="80"/>
    </location>
</feature>
<organism evidence="2 3">
    <name type="scientific">Pseudokineococcus marinus</name>
    <dbReference type="NCBI Taxonomy" id="351215"/>
    <lineage>
        <taxon>Bacteria</taxon>
        <taxon>Bacillati</taxon>
        <taxon>Actinomycetota</taxon>
        <taxon>Actinomycetes</taxon>
        <taxon>Kineosporiales</taxon>
        <taxon>Kineosporiaceae</taxon>
        <taxon>Pseudokineococcus</taxon>
    </lineage>
</organism>
<dbReference type="EMBL" id="JABEMA010000071">
    <property type="protein sequence ID" value="NNH22815.1"/>
    <property type="molecule type" value="Genomic_DNA"/>
</dbReference>
<dbReference type="Proteomes" id="UP000555552">
    <property type="component" value="Unassembled WGS sequence"/>
</dbReference>
<sequence>MRTSWGRVRARQHADVPTSGEAAELWSRVLRRRGALVLSALGVGWSGVAATGLGMPRGLWLVGGALVLAGLFAGVAHRSVPRTDGGMTERLRDHPPEWRRLLVRTSGSLALVLAVVLVLGVTTRSPQVLAPFAAVAMGAHGLPAAYALDQPEYRWAGAGLVLAGATGVALLIAVTPYDVVRDVVGALAALSLLGTAARLSVRP</sequence>
<feature type="transmembrane region" description="Helical" evidence="1">
    <location>
        <begin position="183"/>
        <end position="201"/>
    </location>
</feature>
<keyword evidence="1" id="KW-0812">Transmembrane</keyword>
<evidence type="ECO:0000313" key="2">
    <source>
        <dbReference type="EMBL" id="NNH22815.1"/>
    </source>
</evidence>
<feature type="transmembrane region" description="Helical" evidence="1">
    <location>
        <begin position="155"/>
        <end position="177"/>
    </location>
</feature>
<name>A0A849BN47_9ACTN</name>
<feature type="transmembrane region" description="Helical" evidence="1">
    <location>
        <begin position="128"/>
        <end position="148"/>
    </location>
</feature>
<dbReference type="RefSeq" id="WP_171202646.1">
    <property type="nucleotide sequence ID" value="NZ_BAAANP010000019.1"/>
</dbReference>
<feature type="transmembrane region" description="Helical" evidence="1">
    <location>
        <begin position="35"/>
        <end position="53"/>
    </location>
</feature>
<protein>
    <submittedName>
        <fullName evidence="2">Uncharacterized protein</fullName>
    </submittedName>
</protein>
<evidence type="ECO:0000313" key="3">
    <source>
        <dbReference type="Proteomes" id="UP000555552"/>
    </source>
</evidence>
<keyword evidence="1" id="KW-0472">Membrane</keyword>
<proteinExistence type="predicted"/>
<dbReference type="AlphaFoldDB" id="A0A849BN47"/>
<keyword evidence="3" id="KW-1185">Reference proteome</keyword>
<keyword evidence="1" id="KW-1133">Transmembrane helix</keyword>
<accession>A0A849BN47</accession>